<gene>
    <name evidence="1" type="ORF">ESO86_08460</name>
</gene>
<comment type="caution">
    <text evidence="1">The sequence shown here is derived from an EMBL/GenBank/DDBJ whole genome shotgun (WGS) entry which is preliminary data.</text>
</comment>
<proteinExistence type="predicted"/>
<dbReference type="EMBL" id="SDPL01000134">
    <property type="protein sequence ID" value="RXZ48058.1"/>
    <property type="molecule type" value="Genomic_DNA"/>
</dbReference>
<name>A0A4Q2JPV7_9MICO</name>
<dbReference type="Proteomes" id="UP000292881">
    <property type="component" value="Unassembled WGS sequence"/>
</dbReference>
<evidence type="ECO:0000313" key="2">
    <source>
        <dbReference type="Proteomes" id="UP000292881"/>
    </source>
</evidence>
<keyword evidence="2" id="KW-1185">Reference proteome</keyword>
<protein>
    <submittedName>
        <fullName evidence="1">Uncharacterized protein</fullName>
    </submittedName>
</protein>
<accession>A0A4Q2JPV7</accession>
<feature type="non-terminal residue" evidence="1">
    <location>
        <position position="120"/>
    </location>
</feature>
<reference evidence="1 2" key="1">
    <citation type="submission" date="2019-01" db="EMBL/GenBank/DDBJ databases">
        <authorList>
            <person name="Li J."/>
        </authorList>
    </citation>
    <scope>NUCLEOTIDE SEQUENCE [LARGE SCALE GENOMIC DNA]</scope>
    <source>
        <strain evidence="1 2">CGMCC 4.7180</strain>
    </source>
</reference>
<dbReference type="AlphaFoldDB" id="A0A4Q2JPV7"/>
<sequence>MSGDVLGAIAGDLADAIGVVRPRSDAATAASIEVEEAVATALLGFVSEPGDGVLGRLVGALGARPVATGLLGGRSGAEFAEQAAAHDPGGLDGPSARELTAGLARWRPRLDEAAFSRSVA</sequence>
<organism evidence="1 2">
    <name type="scientific">Agromyces binzhouensis</name>
    <dbReference type="NCBI Taxonomy" id="1817495"/>
    <lineage>
        <taxon>Bacteria</taxon>
        <taxon>Bacillati</taxon>
        <taxon>Actinomycetota</taxon>
        <taxon>Actinomycetes</taxon>
        <taxon>Micrococcales</taxon>
        <taxon>Microbacteriaceae</taxon>
        <taxon>Agromyces</taxon>
    </lineage>
</organism>
<evidence type="ECO:0000313" key="1">
    <source>
        <dbReference type="EMBL" id="RXZ48058.1"/>
    </source>
</evidence>